<organism evidence="2 3">
    <name type="scientific">Angiostrongylus cantonensis</name>
    <name type="common">Rat lungworm</name>
    <dbReference type="NCBI Taxonomy" id="6313"/>
    <lineage>
        <taxon>Eukaryota</taxon>
        <taxon>Metazoa</taxon>
        <taxon>Ecdysozoa</taxon>
        <taxon>Nematoda</taxon>
        <taxon>Chromadorea</taxon>
        <taxon>Rhabditida</taxon>
        <taxon>Rhabditina</taxon>
        <taxon>Rhabditomorpha</taxon>
        <taxon>Strongyloidea</taxon>
        <taxon>Metastrongylidae</taxon>
        <taxon>Angiostrongylus</taxon>
    </lineage>
</organism>
<feature type="transmembrane region" description="Helical" evidence="1">
    <location>
        <begin position="12"/>
        <end position="35"/>
    </location>
</feature>
<evidence type="ECO:0000313" key="2">
    <source>
        <dbReference type="Proteomes" id="UP000035642"/>
    </source>
</evidence>
<accession>A0A0K0DFY2</accession>
<evidence type="ECO:0000256" key="1">
    <source>
        <dbReference type="SAM" id="Phobius"/>
    </source>
</evidence>
<evidence type="ECO:0000313" key="3">
    <source>
        <dbReference type="WBParaSite" id="ACAC_0000991601-mRNA-1"/>
    </source>
</evidence>
<proteinExistence type="predicted"/>
<keyword evidence="2" id="KW-1185">Reference proteome</keyword>
<dbReference type="WBParaSite" id="ACAC_0000991601-mRNA-1">
    <property type="protein sequence ID" value="ACAC_0000991601-mRNA-1"/>
    <property type="gene ID" value="ACAC_0000991601"/>
</dbReference>
<keyword evidence="1" id="KW-0812">Transmembrane</keyword>
<sequence>MKLRALQQKPEPLGVEIVGILLISLVFLTLPSVGVGLAKAIGFYVFNASGPFYIAGLFCSGKFRLVRNSEIVLLK</sequence>
<protein>
    <submittedName>
        <fullName evidence="3">Uncharacterized protein</fullName>
    </submittedName>
</protein>
<keyword evidence="1" id="KW-0472">Membrane</keyword>
<feature type="transmembrane region" description="Helical" evidence="1">
    <location>
        <begin position="41"/>
        <end position="59"/>
    </location>
</feature>
<reference evidence="3" key="2">
    <citation type="submission" date="2017-02" db="UniProtKB">
        <authorList>
            <consortium name="WormBaseParasite"/>
        </authorList>
    </citation>
    <scope>IDENTIFICATION</scope>
</reference>
<dbReference type="AlphaFoldDB" id="A0A0K0DFY2"/>
<keyword evidence="1" id="KW-1133">Transmembrane helix</keyword>
<name>A0A0K0DFY2_ANGCA</name>
<dbReference type="Proteomes" id="UP000035642">
    <property type="component" value="Unassembled WGS sequence"/>
</dbReference>
<reference evidence="2" key="1">
    <citation type="submission" date="2012-09" db="EMBL/GenBank/DDBJ databases">
        <authorList>
            <person name="Martin A.A."/>
        </authorList>
    </citation>
    <scope>NUCLEOTIDE SEQUENCE</scope>
</reference>